<gene>
    <name evidence="15" type="ORF">TKK_015627</name>
</gene>
<organism evidence="15 16">
    <name type="scientific">Trichogramma kaykai</name>
    <dbReference type="NCBI Taxonomy" id="54128"/>
    <lineage>
        <taxon>Eukaryota</taxon>
        <taxon>Metazoa</taxon>
        <taxon>Ecdysozoa</taxon>
        <taxon>Arthropoda</taxon>
        <taxon>Hexapoda</taxon>
        <taxon>Insecta</taxon>
        <taxon>Pterygota</taxon>
        <taxon>Neoptera</taxon>
        <taxon>Endopterygota</taxon>
        <taxon>Hymenoptera</taxon>
        <taxon>Apocrita</taxon>
        <taxon>Proctotrupomorpha</taxon>
        <taxon>Chalcidoidea</taxon>
        <taxon>Trichogrammatidae</taxon>
        <taxon>Trichogramma</taxon>
    </lineage>
</organism>
<evidence type="ECO:0000313" key="15">
    <source>
        <dbReference type="EMBL" id="KAL3389401.1"/>
    </source>
</evidence>
<dbReference type="EC" id="3.1.3.80" evidence="3"/>
<evidence type="ECO:0000256" key="14">
    <source>
        <dbReference type="SAM" id="MobiDB-lite"/>
    </source>
</evidence>
<dbReference type="EC" id="3.1.3.62" evidence="4"/>
<evidence type="ECO:0000256" key="12">
    <source>
        <dbReference type="ARBA" id="ARBA00043691"/>
    </source>
</evidence>
<evidence type="ECO:0000256" key="5">
    <source>
        <dbReference type="ARBA" id="ARBA00018097"/>
    </source>
</evidence>
<evidence type="ECO:0000256" key="7">
    <source>
        <dbReference type="ARBA" id="ARBA00022801"/>
    </source>
</evidence>
<comment type="catalytic activity">
    <reaction evidence="13">
        <text>(2R)-2,3-bisphosphoglycerate + H2O = (2R)-2-phosphoglycerate + phosphate</text>
        <dbReference type="Rhea" id="RHEA:27381"/>
        <dbReference type="ChEBI" id="CHEBI:15377"/>
        <dbReference type="ChEBI" id="CHEBI:43474"/>
        <dbReference type="ChEBI" id="CHEBI:58248"/>
        <dbReference type="ChEBI" id="CHEBI:58289"/>
        <dbReference type="EC" id="3.1.3.80"/>
    </reaction>
    <physiologicalReaction direction="left-to-right" evidence="13">
        <dbReference type="Rhea" id="RHEA:27382"/>
    </physiologicalReaction>
</comment>
<dbReference type="InterPro" id="IPR000560">
    <property type="entry name" value="His_Pase_clade-2"/>
</dbReference>
<dbReference type="CDD" id="cd07061">
    <property type="entry name" value="HP_HAP_like"/>
    <property type="match status" value="1"/>
</dbReference>
<keyword evidence="7" id="KW-0378">Hydrolase</keyword>
<comment type="catalytic activity">
    <reaction evidence="11">
        <text>1D-myo-inositol 1,2,4,5,6-pentakisphosphate + H2O = 1D-myo-inositol 1,2,5,6-tetrakisphosphate + phosphate</text>
        <dbReference type="Rhea" id="RHEA:77115"/>
        <dbReference type="ChEBI" id="CHEBI:15377"/>
        <dbReference type="ChEBI" id="CHEBI:43474"/>
        <dbReference type="ChEBI" id="CHEBI:57798"/>
        <dbReference type="ChEBI" id="CHEBI:195535"/>
        <dbReference type="EC" id="3.1.3.62"/>
    </reaction>
    <physiologicalReaction direction="left-to-right" evidence="11">
        <dbReference type="Rhea" id="RHEA:77116"/>
    </physiologicalReaction>
</comment>
<comment type="similarity">
    <text evidence="2">Belongs to the histidine acid phosphatase family. MINPP1 subfamily.</text>
</comment>
<comment type="catalytic activity">
    <reaction evidence="10">
        <text>1D-myo-inositol 1,2,5,6-tetrakisphosphate + H2O = 1D-myo-inositol 1,2,6-trisphosphate + phosphate</text>
        <dbReference type="Rhea" id="RHEA:77119"/>
        <dbReference type="ChEBI" id="CHEBI:15377"/>
        <dbReference type="ChEBI" id="CHEBI:43474"/>
        <dbReference type="ChEBI" id="CHEBI:195535"/>
        <dbReference type="ChEBI" id="CHEBI:195537"/>
        <dbReference type="EC" id="3.1.3.62"/>
    </reaction>
    <physiologicalReaction direction="left-to-right" evidence="10">
        <dbReference type="Rhea" id="RHEA:77120"/>
    </physiologicalReaction>
</comment>
<dbReference type="AlphaFoldDB" id="A0ABD2W994"/>
<evidence type="ECO:0000256" key="1">
    <source>
        <dbReference type="ARBA" id="ARBA00004370"/>
    </source>
</evidence>
<evidence type="ECO:0000256" key="9">
    <source>
        <dbReference type="ARBA" id="ARBA00031642"/>
    </source>
</evidence>
<name>A0ABD2W994_9HYME</name>
<dbReference type="EMBL" id="JBJJXI010000123">
    <property type="protein sequence ID" value="KAL3389401.1"/>
    <property type="molecule type" value="Genomic_DNA"/>
</dbReference>
<dbReference type="GO" id="GO:0034417">
    <property type="term" value="F:bisphosphoglycerate 3-phosphatase activity"/>
    <property type="evidence" value="ECO:0007669"/>
    <property type="project" value="UniProtKB-EC"/>
</dbReference>
<dbReference type="Proteomes" id="UP001627154">
    <property type="component" value="Unassembled WGS sequence"/>
</dbReference>
<keyword evidence="16" id="KW-1185">Reference proteome</keyword>
<dbReference type="PANTHER" id="PTHR20963:SF8">
    <property type="entry name" value="MULTIPLE INOSITOL POLYPHOSPHATE PHOSPHATASE 1"/>
    <property type="match status" value="1"/>
</dbReference>
<dbReference type="InterPro" id="IPR029033">
    <property type="entry name" value="His_PPase_superfam"/>
</dbReference>
<dbReference type="PANTHER" id="PTHR20963">
    <property type="entry name" value="MULTIPLE INOSITOL POLYPHOSPHATE PHOSPHATASE-RELATED"/>
    <property type="match status" value="1"/>
</dbReference>
<evidence type="ECO:0000256" key="10">
    <source>
        <dbReference type="ARBA" id="ARBA00043668"/>
    </source>
</evidence>
<accession>A0ABD2W994</accession>
<proteinExistence type="inferred from homology"/>
<evidence type="ECO:0000256" key="13">
    <source>
        <dbReference type="ARBA" id="ARBA00043832"/>
    </source>
</evidence>
<dbReference type="GO" id="GO:0016020">
    <property type="term" value="C:membrane"/>
    <property type="evidence" value="ECO:0007669"/>
    <property type="project" value="UniProtKB-SubCell"/>
</dbReference>
<evidence type="ECO:0000256" key="4">
    <source>
        <dbReference type="ARBA" id="ARBA00013040"/>
    </source>
</evidence>
<evidence type="ECO:0000313" key="16">
    <source>
        <dbReference type="Proteomes" id="UP001627154"/>
    </source>
</evidence>
<feature type="region of interest" description="Disordered" evidence="14">
    <location>
        <begin position="499"/>
        <end position="526"/>
    </location>
</feature>
<comment type="subcellular location">
    <subcellularLocation>
        <location evidence="1">Membrane</location>
    </subcellularLocation>
</comment>
<dbReference type="SUPFAM" id="SSF53254">
    <property type="entry name" value="Phosphoglycerate mutase-like"/>
    <property type="match status" value="1"/>
</dbReference>
<evidence type="ECO:0000256" key="6">
    <source>
        <dbReference type="ARBA" id="ARBA00022729"/>
    </source>
</evidence>
<comment type="catalytic activity">
    <reaction evidence="12">
        <text>1D-myo-inositol hexakisphosphate + H2O = 1D-myo-inositol 1,2,4,5,6-pentakisphosphate + phosphate</text>
        <dbReference type="Rhea" id="RHEA:16989"/>
        <dbReference type="ChEBI" id="CHEBI:15377"/>
        <dbReference type="ChEBI" id="CHEBI:43474"/>
        <dbReference type="ChEBI" id="CHEBI:57798"/>
        <dbReference type="ChEBI" id="CHEBI:58130"/>
        <dbReference type="EC" id="3.1.3.62"/>
    </reaction>
    <physiologicalReaction direction="left-to-right" evidence="12">
        <dbReference type="Rhea" id="RHEA:16990"/>
    </physiologicalReaction>
</comment>
<feature type="region of interest" description="Disordered" evidence="14">
    <location>
        <begin position="552"/>
        <end position="585"/>
    </location>
</feature>
<dbReference type="Pfam" id="PF00328">
    <property type="entry name" value="His_Phos_2"/>
    <property type="match status" value="1"/>
</dbReference>
<dbReference type="Gene3D" id="3.40.50.1240">
    <property type="entry name" value="Phosphoglycerate mutase-like"/>
    <property type="match status" value="1"/>
</dbReference>
<evidence type="ECO:0000256" key="11">
    <source>
        <dbReference type="ARBA" id="ARBA00043671"/>
    </source>
</evidence>
<evidence type="ECO:0000256" key="2">
    <source>
        <dbReference type="ARBA" id="ARBA00008422"/>
    </source>
</evidence>
<evidence type="ECO:0000256" key="8">
    <source>
        <dbReference type="ARBA" id="ARBA00023136"/>
    </source>
</evidence>
<sequence length="610" mass="69592">MNSEITSTQLLQLTLNLCVYDQFKTFSSLDSTPELGVKTSATTAVQTIMYALVIFLALGPHLGQLSMIQQGTGQCYDSKDEYYPLMSTRTAYELIYGNMTRPPGCEPMQVWGTLRHGTRYLREKETVPLKILAHLQAEIVRNFENGRDKLCAEDVEIIKGWKWNEEQNDNEDVLTKQGYKELFDLAKRLQAYYPELLRVDPVHVNRKDFELTATTTQRTQASLTAFMEGLAGNISLLRPEIPLENDTLLLMHKHCPTWKRTFKEQNLFMESVLFSRGPLFEQVEKNVQERLGFEQSLNYSTISAMQEMCRFELAWNPQNVSAWCTVFSKNDLKIFEYKDDLNNYYCCGPGRAMSTKLGCEMMSNMYRHFEDLVRSNFTGQAKGVFYFTHTVALRVLMTALKMHFMPVNMTSQNFATMQDRIFRSSLQGAFAGNVIAVFYRCSGQNKVVFYVSERVLEFPGCDRGVCDWEYLKKLYAPQVAVCNLDWCFQNETEKNIWLSGKSVPSGLGDDEPEKSTTRKPRLTEAPPAKVPFNISDYEPEIATPRKPRFTEAPTTQMHFNISDYEPKKSSSGKPRPTEAPPAQVHGGAEKIQVGLVTFLLAVLLAARNNV</sequence>
<reference evidence="15 16" key="1">
    <citation type="journal article" date="2024" name="bioRxiv">
        <title>A reference genome for Trichogramma kaykai: A tiny desert-dwelling parasitoid wasp with competing sex-ratio distorters.</title>
        <authorList>
            <person name="Culotta J."/>
            <person name="Lindsey A.R."/>
        </authorList>
    </citation>
    <scope>NUCLEOTIDE SEQUENCE [LARGE SCALE GENOMIC DNA]</scope>
    <source>
        <strain evidence="15 16">KSX58</strain>
    </source>
</reference>
<evidence type="ECO:0000256" key="3">
    <source>
        <dbReference type="ARBA" id="ARBA00012976"/>
    </source>
</evidence>
<keyword evidence="8" id="KW-0472">Membrane</keyword>
<comment type="caution">
    <text evidence="15">The sequence shown here is derived from an EMBL/GenBank/DDBJ whole genome shotgun (WGS) entry which is preliminary data.</text>
</comment>
<protein>
    <recommendedName>
        <fullName evidence="5">Multiple inositol polyphosphate phosphatase 1</fullName>
        <ecNumber evidence="4">3.1.3.62</ecNumber>
        <ecNumber evidence="3">3.1.3.80</ecNumber>
    </recommendedName>
    <alternativeName>
        <fullName evidence="9">2,3-bisphosphoglycerate 3-phosphatase</fullName>
    </alternativeName>
</protein>
<keyword evidence="6" id="KW-0732">Signal</keyword>